<protein>
    <recommendedName>
        <fullName evidence="5">Extensin</fullName>
    </recommendedName>
</protein>
<evidence type="ECO:0000256" key="2">
    <source>
        <dbReference type="SAM" id="Phobius"/>
    </source>
</evidence>
<feature type="transmembrane region" description="Helical" evidence="2">
    <location>
        <begin position="115"/>
        <end position="142"/>
    </location>
</feature>
<feature type="region of interest" description="Disordered" evidence="1">
    <location>
        <begin position="147"/>
        <end position="372"/>
    </location>
</feature>
<gene>
    <name evidence="3" type="ORF">G5C60_43125</name>
</gene>
<evidence type="ECO:0000256" key="1">
    <source>
        <dbReference type="SAM" id="MobiDB-lite"/>
    </source>
</evidence>
<feature type="compositionally biased region" description="Basic and acidic residues" evidence="1">
    <location>
        <begin position="279"/>
        <end position="311"/>
    </location>
</feature>
<evidence type="ECO:0008006" key="5">
    <source>
        <dbReference type="Google" id="ProtNLM"/>
    </source>
</evidence>
<organism evidence="3 4">
    <name type="scientific">Streptomyces scabichelini</name>
    <dbReference type="NCBI Taxonomy" id="2711217"/>
    <lineage>
        <taxon>Bacteria</taxon>
        <taxon>Bacillati</taxon>
        <taxon>Actinomycetota</taxon>
        <taxon>Actinomycetes</taxon>
        <taxon>Kitasatosporales</taxon>
        <taxon>Streptomycetaceae</taxon>
        <taxon>Streptomyces</taxon>
    </lineage>
</organism>
<proteinExistence type="predicted"/>
<keyword evidence="4" id="KW-1185">Reference proteome</keyword>
<feature type="compositionally biased region" description="Basic and acidic residues" evidence="1">
    <location>
        <begin position="233"/>
        <end position="252"/>
    </location>
</feature>
<evidence type="ECO:0000313" key="3">
    <source>
        <dbReference type="EMBL" id="NGO14211.1"/>
    </source>
</evidence>
<evidence type="ECO:0000313" key="4">
    <source>
        <dbReference type="Proteomes" id="UP000472335"/>
    </source>
</evidence>
<comment type="caution">
    <text evidence="3">The sequence shown here is derived from an EMBL/GenBank/DDBJ whole genome shotgun (WGS) entry which is preliminary data.</text>
</comment>
<reference evidence="3 4" key="1">
    <citation type="submission" date="2020-02" db="EMBL/GenBank/DDBJ databases">
        <title>Whole-genome analyses of novel actinobacteria.</title>
        <authorList>
            <person name="Sahin N."/>
            <person name="Gencbay T."/>
        </authorList>
    </citation>
    <scope>NUCLEOTIDE SEQUENCE [LARGE SCALE GENOMIC DNA]</scope>
    <source>
        <strain evidence="3 4">HC44</strain>
    </source>
</reference>
<dbReference type="RefSeq" id="WP_165268343.1">
    <property type="nucleotide sequence ID" value="NZ_JAAKZY010000242.1"/>
</dbReference>
<accession>A0A6G4VJR0</accession>
<keyword evidence="2" id="KW-0472">Membrane</keyword>
<keyword evidence="2" id="KW-1133">Transmembrane helix</keyword>
<dbReference type="Proteomes" id="UP000472335">
    <property type="component" value="Unassembled WGS sequence"/>
</dbReference>
<sequence length="372" mass="38210">MADEQYRWLDRSTAERLLRGEPLEIVDAGTRDQADRLAQALGALTAEPPPVSAELPGEADALAAFRKARTGRDGEPASLANGGRKQSATLSDTGLVHLGRAAAGRRERSRWGRPVRLGLAAAMAAGMIGGVAVAATTGMLSFAGGDPEPAASVSAPANPKRPLITPSPEGTRGGAPDAPKPDGPAGNGSPVNPDPGNDSRNKQGSGSTAQGPGSEDSRYEAGSQEWWKKVTKACRDVRDGKNLDAGRRRSLEDAASGAERVRQYCTGVLKQSEGQGDSPAEKDGKGADDSDDHDDRGGKKDGKDDGKGRDDEGGDIAPRSYMAPGSDVQRRASVPPASSGPTPDEGTPTPAPASTQSPDTGETPLPSSPSPS</sequence>
<keyword evidence="2" id="KW-0812">Transmembrane</keyword>
<feature type="compositionally biased region" description="Polar residues" evidence="1">
    <location>
        <begin position="202"/>
        <end position="211"/>
    </location>
</feature>
<name>A0A6G4VJR0_9ACTN</name>
<dbReference type="EMBL" id="JAAKZY010000242">
    <property type="protein sequence ID" value="NGO14211.1"/>
    <property type="molecule type" value="Genomic_DNA"/>
</dbReference>
<dbReference type="AlphaFoldDB" id="A0A6G4VJR0"/>